<organism evidence="1 2">
    <name type="scientific">Roseateles albus</name>
    <dbReference type="NCBI Taxonomy" id="2987525"/>
    <lineage>
        <taxon>Bacteria</taxon>
        <taxon>Pseudomonadati</taxon>
        <taxon>Pseudomonadota</taxon>
        <taxon>Betaproteobacteria</taxon>
        <taxon>Burkholderiales</taxon>
        <taxon>Sphaerotilaceae</taxon>
        <taxon>Roseateles</taxon>
    </lineage>
</organism>
<proteinExistence type="predicted"/>
<sequence>MHTKMQAIRPMRSLLNQLPCLPITDERMVDYKAADPHLLVAIRDDAEMTMRVIHLGLAAIGNLMAHSAMAIEDGSIGADNLEGLGHLLAELGDMASGFMVMAAHCRREIEDFNPSVL</sequence>
<name>A0ABT5KNG2_9BURK</name>
<evidence type="ECO:0000313" key="1">
    <source>
        <dbReference type="EMBL" id="MDC8774376.1"/>
    </source>
</evidence>
<evidence type="ECO:0000313" key="2">
    <source>
        <dbReference type="Proteomes" id="UP001221189"/>
    </source>
</evidence>
<gene>
    <name evidence="1" type="ORF">PRZ03_22660</name>
</gene>
<comment type="caution">
    <text evidence="1">The sequence shown here is derived from an EMBL/GenBank/DDBJ whole genome shotgun (WGS) entry which is preliminary data.</text>
</comment>
<reference evidence="1 2" key="1">
    <citation type="submission" date="2022-10" db="EMBL/GenBank/DDBJ databases">
        <title>Paucibacter sp. hw1 Genome sequencing.</title>
        <authorList>
            <person name="Park S."/>
        </authorList>
    </citation>
    <scope>NUCLEOTIDE SEQUENCE [LARGE SCALE GENOMIC DNA]</scope>
    <source>
        <strain evidence="2">hw1</strain>
    </source>
</reference>
<accession>A0ABT5KNG2</accession>
<dbReference type="EMBL" id="JAQQXT010000021">
    <property type="protein sequence ID" value="MDC8774376.1"/>
    <property type="molecule type" value="Genomic_DNA"/>
</dbReference>
<dbReference type="Proteomes" id="UP001221189">
    <property type="component" value="Unassembled WGS sequence"/>
</dbReference>
<protein>
    <submittedName>
        <fullName evidence="1">Uncharacterized protein</fullName>
    </submittedName>
</protein>
<keyword evidence="2" id="KW-1185">Reference proteome</keyword>
<dbReference type="RefSeq" id="WP_273602383.1">
    <property type="nucleotide sequence ID" value="NZ_JAQQXT010000021.1"/>
</dbReference>